<evidence type="ECO:0000313" key="2">
    <source>
        <dbReference type="Proteomes" id="UP000887013"/>
    </source>
</evidence>
<comment type="caution">
    <text evidence="1">The sequence shown here is derived from an EMBL/GenBank/DDBJ whole genome shotgun (WGS) entry which is preliminary data.</text>
</comment>
<dbReference type="OrthoDB" id="6498844at2759"/>
<dbReference type="Proteomes" id="UP000887013">
    <property type="component" value="Unassembled WGS sequence"/>
</dbReference>
<keyword evidence="2" id="KW-1185">Reference proteome</keyword>
<proteinExistence type="predicted"/>
<organism evidence="1 2">
    <name type="scientific">Nephila pilipes</name>
    <name type="common">Giant wood spider</name>
    <name type="synonym">Nephila maculata</name>
    <dbReference type="NCBI Taxonomy" id="299642"/>
    <lineage>
        <taxon>Eukaryota</taxon>
        <taxon>Metazoa</taxon>
        <taxon>Ecdysozoa</taxon>
        <taxon>Arthropoda</taxon>
        <taxon>Chelicerata</taxon>
        <taxon>Arachnida</taxon>
        <taxon>Araneae</taxon>
        <taxon>Araneomorphae</taxon>
        <taxon>Entelegynae</taxon>
        <taxon>Araneoidea</taxon>
        <taxon>Nephilidae</taxon>
        <taxon>Nephila</taxon>
    </lineage>
</organism>
<name>A0A8X6PVA1_NEPPI</name>
<gene>
    <name evidence="1" type="primary">AVEN_105804_1</name>
    <name evidence="1" type="ORF">NPIL_88131</name>
</gene>
<dbReference type="PANTHER" id="PTHR33327:SF3">
    <property type="entry name" value="RNA-DIRECTED DNA POLYMERASE"/>
    <property type="match status" value="1"/>
</dbReference>
<evidence type="ECO:0000313" key="1">
    <source>
        <dbReference type="EMBL" id="GFT87587.1"/>
    </source>
</evidence>
<dbReference type="PANTHER" id="PTHR33327">
    <property type="entry name" value="ENDONUCLEASE"/>
    <property type="match status" value="1"/>
</dbReference>
<sequence>MLEATFDLASPIPVTESKTKYNYVCHSLPPTRNSNSGARCDRKPSELFRAVKKLAENHTIDDSLLFELFNKAMPIPIQTMLASIPPITSDKAAEVADKILEINPNSISSVTSVHENPSLLFCVCDKSSFRNRTSSRRSKSFTKRSYRSLKVQWLTKDYTKRSCVIQIAWREAVLALLSFQGNEKKYVSPCSFQENSQ</sequence>
<reference evidence="1" key="1">
    <citation type="submission" date="2020-08" db="EMBL/GenBank/DDBJ databases">
        <title>Multicomponent nature underlies the extraordinary mechanical properties of spider dragline silk.</title>
        <authorList>
            <person name="Kono N."/>
            <person name="Nakamura H."/>
            <person name="Mori M."/>
            <person name="Yoshida Y."/>
            <person name="Ohtoshi R."/>
            <person name="Malay A.D."/>
            <person name="Moran D.A.P."/>
            <person name="Tomita M."/>
            <person name="Numata K."/>
            <person name="Arakawa K."/>
        </authorList>
    </citation>
    <scope>NUCLEOTIDE SEQUENCE</scope>
</reference>
<dbReference type="EMBL" id="BMAW01024356">
    <property type="protein sequence ID" value="GFT87587.1"/>
    <property type="molecule type" value="Genomic_DNA"/>
</dbReference>
<accession>A0A8X6PVA1</accession>
<protein>
    <submittedName>
        <fullName evidence="1">Uncharacterized protein</fullName>
    </submittedName>
</protein>
<dbReference type="AlphaFoldDB" id="A0A8X6PVA1"/>